<dbReference type="Gene3D" id="1.10.150.20">
    <property type="entry name" value="5' to 3' exonuclease, C-terminal subdomain"/>
    <property type="match status" value="1"/>
</dbReference>
<dbReference type="GO" id="GO:0048476">
    <property type="term" value="C:Holliday junction resolvase complex"/>
    <property type="evidence" value="ECO:0007669"/>
    <property type="project" value="UniProtKB-UniRule"/>
</dbReference>
<dbReference type="GO" id="GO:0005524">
    <property type="term" value="F:ATP binding"/>
    <property type="evidence" value="ECO:0007669"/>
    <property type="project" value="InterPro"/>
</dbReference>
<comment type="domain">
    <text evidence="6">Has three domains with a flexible linker between the domains II and III and assumes an 'L' shape. Domain III is highly mobile and contacts RuvB.</text>
</comment>
<dbReference type="SMART" id="SM00278">
    <property type="entry name" value="HhH1"/>
    <property type="match status" value="2"/>
</dbReference>
<keyword evidence="5 6" id="KW-0234">DNA repair</keyword>
<dbReference type="GO" id="GO:0005737">
    <property type="term" value="C:cytoplasm"/>
    <property type="evidence" value="ECO:0007669"/>
    <property type="project" value="UniProtKB-SubCell"/>
</dbReference>
<comment type="caution">
    <text evidence="6">Lacks conserved residue(s) required for the propagation of feature annotation.</text>
</comment>
<dbReference type="RefSeq" id="WP_231449229.1">
    <property type="nucleotide sequence ID" value="NZ_JAJOMB010000029.1"/>
</dbReference>
<dbReference type="InterPro" id="IPR000085">
    <property type="entry name" value="RuvA"/>
</dbReference>
<evidence type="ECO:0000259" key="7">
    <source>
        <dbReference type="SMART" id="SM00278"/>
    </source>
</evidence>
<dbReference type="SUPFAM" id="SSF50249">
    <property type="entry name" value="Nucleic acid-binding proteins"/>
    <property type="match status" value="1"/>
</dbReference>
<dbReference type="GO" id="GO:0000400">
    <property type="term" value="F:four-way junction DNA binding"/>
    <property type="evidence" value="ECO:0007669"/>
    <property type="project" value="UniProtKB-UniRule"/>
</dbReference>
<evidence type="ECO:0000256" key="5">
    <source>
        <dbReference type="ARBA" id="ARBA00023204"/>
    </source>
</evidence>
<dbReference type="InterPro" id="IPR013849">
    <property type="entry name" value="DNA_helicase_Holl-junc_RuvA_I"/>
</dbReference>
<name>A0A9X1NM95_9ACTN</name>
<feature type="region of interest" description="Domain III" evidence="6">
    <location>
        <begin position="149"/>
        <end position="212"/>
    </location>
</feature>
<evidence type="ECO:0000313" key="8">
    <source>
        <dbReference type="EMBL" id="MCD5316379.1"/>
    </source>
</evidence>
<dbReference type="InterPro" id="IPR036267">
    <property type="entry name" value="RuvA_C_sf"/>
</dbReference>
<comment type="subcellular location">
    <subcellularLocation>
        <location evidence="6">Cytoplasm</location>
    </subcellularLocation>
</comment>
<dbReference type="EMBL" id="JAJOMB010000029">
    <property type="protein sequence ID" value="MCD5316379.1"/>
    <property type="molecule type" value="Genomic_DNA"/>
</dbReference>
<keyword evidence="1 6" id="KW-0963">Cytoplasm</keyword>
<keyword evidence="3 6" id="KW-0238">DNA-binding</keyword>
<dbReference type="AlphaFoldDB" id="A0A9X1NM95"/>
<dbReference type="InterPro" id="IPR003583">
    <property type="entry name" value="Hlx-hairpin-Hlx_DNA-bd_motif"/>
</dbReference>
<dbReference type="InterPro" id="IPR011114">
    <property type="entry name" value="RuvA_C"/>
</dbReference>
<protein>
    <recommendedName>
        <fullName evidence="6">Holliday junction branch migration complex subunit RuvA</fullName>
    </recommendedName>
</protein>
<dbReference type="Proteomes" id="UP001138997">
    <property type="component" value="Unassembled WGS sequence"/>
</dbReference>
<comment type="function">
    <text evidence="6">The RuvA-RuvB-RuvC complex processes Holliday junction (HJ) DNA during genetic recombination and DNA repair, while the RuvA-RuvB complex plays an important role in the rescue of blocked DNA replication forks via replication fork reversal (RFR). RuvA specifically binds to HJ cruciform DNA, conferring on it an open structure. The RuvB hexamer acts as an ATP-dependent pump, pulling dsDNA into and through the RuvAB complex. HJ branch migration allows RuvC to scan DNA until it finds its consensus sequence, where it cleaves and resolves the cruciform DNA.</text>
</comment>
<dbReference type="Pfam" id="PF07499">
    <property type="entry name" value="RuvA_C"/>
    <property type="match status" value="1"/>
</dbReference>
<evidence type="ECO:0000256" key="2">
    <source>
        <dbReference type="ARBA" id="ARBA00022763"/>
    </source>
</evidence>
<dbReference type="GO" id="GO:0006310">
    <property type="term" value="P:DNA recombination"/>
    <property type="evidence" value="ECO:0007669"/>
    <property type="project" value="UniProtKB-UniRule"/>
</dbReference>
<dbReference type="Gene3D" id="1.10.8.10">
    <property type="entry name" value="DNA helicase RuvA subunit, C-terminal domain"/>
    <property type="match status" value="1"/>
</dbReference>
<feature type="domain" description="Helix-hairpin-helix DNA-binding motif class 1" evidence="7">
    <location>
        <begin position="72"/>
        <end position="91"/>
    </location>
</feature>
<dbReference type="GO" id="GO:0009379">
    <property type="term" value="C:Holliday junction helicase complex"/>
    <property type="evidence" value="ECO:0007669"/>
    <property type="project" value="InterPro"/>
</dbReference>
<keyword evidence="2 6" id="KW-0227">DNA damage</keyword>
<keyword evidence="9" id="KW-1185">Reference proteome</keyword>
<dbReference type="SUPFAM" id="SSF46929">
    <property type="entry name" value="DNA helicase RuvA subunit, C-terminal domain"/>
    <property type="match status" value="1"/>
</dbReference>
<sequence>MIASVRGRVAAVRLDSVVIEVGGVGLKLLATPATVAELRPGQEAELATSLVVREDSLTLFGFADPDERDVFEIVQTVSGIGTRLALAMLAVHTPEGLRLAVAQQDLTALTKVPGIGRKGAQRIVLELTDKLGAPSGGATAAAQPVKPAAQGAWRDQVLDALTGLGWPAKAASDAVDKVVAAPESGVAVDENGTPPDMAQVLRAALRQLGRTG</sequence>
<evidence type="ECO:0000313" key="9">
    <source>
        <dbReference type="Proteomes" id="UP001138997"/>
    </source>
</evidence>
<dbReference type="HAMAP" id="MF_00031">
    <property type="entry name" value="DNA_HJ_migration_RuvA"/>
    <property type="match status" value="1"/>
</dbReference>
<accession>A0A9X1NM95</accession>
<dbReference type="CDD" id="cd14332">
    <property type="entry name" value="UBA_RuvA_C"/>
    <property type="match status" value="1"/>
</dbReference>
<gene>
    <name evidence="6 8" type="primary">ruvA</name>
    <name evidence="8" type="ORF">LR394_36330</name>
</gene>
<organism evidence="8 9">
    <name type="scientific">Kineosporia babensis</name>
    <dbReference type="NCBI Taxonomy" id="499548"/>
    <lineage>
        <taxon>Bacteria</taxon>
        <taxon>Bacillati</taxon>
        <taxon>Actinomycetota</taxon>
        <taxon>Actinomycetes</taxon>
        <taxon>Kineosporiales</taxon>
        <taxon>Kineosporiaceae</taxon>
        <taxon>Kineosporia</taxon>
    </lineage>
</organism>
<evidence type="ECO:0000256" key="1">
    <source>
        <dbReference type="ARBA" id="ARBA00022490"/>
    </source>
</evidence>
<evidence type="ECO:0000256" key="3">
    <source>
        <dbReference type="ARBA" id="ARBA00023125"/>
    </source>
</evidence>
<comment type="subunit">
    <text evidence="6">Homotetramer. Forms an RuvA(8)-RuvB(12)-Holliday junction (HJ) complex. HJ DNA is sandwiched between 2 RuvA tetramers; dsDNA enters through RuvA and exits via RuvB. An RuvB hexamer assembles on each DNA strand where it exits the tetramer. Each RuvB hexamer is contacted by two RuvA subunits (via domain III) on 2 adjacent RuvB subunits; this complex drives branch migration. In the full resolvosome a probable DNA-RuvA(4)-RuvB(12)-RuvC(2) complex forms which resolves the HJ.</text>
</comment>
<dbReference type="NCBIfam" id="TIGR00084">
    <property type="entry name" value="ruvA"/>
    <property type="match status" value="1"/>
</dbReference>
<dbReference type="GO" id="GO:0006281">
    <property type="term" value="P:DNA repair"/>
    <property type="evidence" value="ECO:0007669"/>
    <property type="project" value="UniProtKB-UniRule"/>
</dbReference>
<evidence type="ECO:0000256" key="6">
    <source>
        <dbReference type="HAMAP-Rule" id="MF_00031"/>
    </source>
</evidence>
<comment type="similarity">
    <text evidence="6">Belongs to the RuvA family.</text>
</comment>
<comment type="caution">
    <text evidence="8">The sequence shown here is derived from an EMBL/GenBank/DDBJ whole genome shotgun (WGS) entry which is preliminary data.</text>
</comment>
<keyword evidence="4 6" id="KW-0233">DNA recombination</keyword>
<dbReference type="InterPro" id="IPR012340">
    <property type="entry name" value="NA-bd_OB-fold"/>
</dbReference>
<dbReference type="GO" id="GO:0009378">
    <property type="term" value="F:four-way junction helicase activity"/>
    <property type="evidence" value="ECO:0007669"/>
    <property type="project" value="InterPro"/>
</dbReference>
<dbReference type="Pfam" id="PF14520">
    <property type="entry name" value="HHH_5"/>
    <property type="match status" value="1"/>
</dbReference>
<feature type="domain" description="Helix-hairpin-helix DNA-binding motif class 1" evidence="7">
    <location>
        <begin position="107"/>
        <end position="126"/>
    </location>
</feature>
<dbReference type="Gene3D" id="2.40.50.140">
    <property type="entry name" value="Nucleic acid-binding proteins"/>
    <property type="match status" value="1"/>
</dbReference>
<evidence type="ECO:0000256" key="4">
    <source>
        <dbReference type="ARBA" id="ARBA00023172"/>
    </source>
</evidence>
<proteinExistence type="inferred from homology"/>
<dbReference type="Pfam" id="PF01330">
    <property type="entry name" value="RuvA_N"/>
    <property type="match status" value="1"/>
</dbReference>
<dbReference type="InterPro" id="IPR010994">
    <property type="entry name" value="RuvA_2-like"/>
</dbReference>
<reference evidence="8" key="1">
    <citation type="submission" date="2021-11" db="EMBL/GenBank/DDBJ databases">
        <title>Streptomyces corallinus and Kineosporia corallina sp. nov., two new coral-derived marine actinobacteria.</title>
        <authorList>
            <person name="Buangrab K."/>
            <person name="Sutthacheep M."/>
            <person name="Yeemin T."/>
            <person name="Harunari E."/>
            <person name="Igarashi Y."/>
            <person name="Sripreechasak P."/>
            <person name="Kanchanasin P."/>
            <person name="Tanasupawat S."/>
            <person name="Phongsopitanun W."/>
        </authorList>
    </citation>
    <scope>NUCLEOTIDE SEQUENCE</scope>
    <source>
        <strain evidence="8">JCM 31032</strain>
    </source>
</reference>
<dbReference type="SUPFAM" id="SSF47781">
    <property type="entry name" value="RuvA domain 2-like"/>
    <property type="match status" value="1"/>
</dbReference>